<dbReference type="InterPro" id="IPR051598">
    <property type="entry name" value="TSUP/Inactive_protease-like"/>
</dbReference>
<evidence type="ECO:0000256" key="3">
    <source>
        <dbReference type="ARBA" id="ARBA00022989"/>
    </source>
</evidence>
<proteinExistence type="inferred from homology"/>
<keyword evidence="7" id="KW-1185">Reference proteome</keyword>
<name>A0A6I4LT87_9SPHN</name>
<dbReference type="EMBL" id="SDWJ01000001">
    <property type="protein sequence ID" value="MVZ96667.1"/>
    <property type="molecule type" value="Genomic_DNA"/>
</dbReference>
<evidence type="ECO:0000256" key="5">
    <source>
        <dbReference type="RuleBase" id="RU363041"/>
    </source>
</evidence>
<evidence type="ECO:0000256" key="1">
    <source>
        <dbReference type="ARBA" id="ARBA00004141"/>
    </source>
</evidence>
<keyword evidence="5" id="KW-1003">Cell membrane</keyword>
<dbReference type="InterPro" id="IPR002781">
    <property type="entry name" value="TM_pro_TauE-like"/>
</dbReference>
<evidence type="ECO:0000313" key="6">
    <source>
        <dbReference type="EMBL" id="MVZ96667.1"/>
    </source>
</evidence>
<evidence type="ECO:0000313" key="7">
    <source>
        <dbReference type="Proteomes" id="UP000471147"/>
    </source>
</evidence>
<keyword evidence="4 5" id="KW-0472">Membrane</keyword>
<gene>
    <name evidence="6" type="ORF">EUU23_02970</name>
</gene>
<dbReference type="AlphaFoldDB" id="A0A6I4LT87"/>
<dbReference type="OrthoDB" id="560496at2"/>
<feature type="transmembrane region" description="Helical" evidence="5">
    <location>
        <begin position="199"/>
        <end position="218"/>
    </location>
</feature>
<dbReference type="Pfam" id="PF01925">
    <property type="entry name" value="TauE"/>
    <property type="match status" value="1"/>
</dbReference>
<sequence>MMVWLTGLFALVALIYASVGFGGGSTYTALLGLWGIDYALIPIISLLCNIVVVSGGSYRFVRAGLVKWPQVMPLLLVSAPLAFIGGLVPLKQWLFLMILGSALLISAVALIVQPERMAPRRISKRMLLVLSGGVGLLAGLSGIGGGIFMAPVLHLIRWSNARRIAAFASLYILINSVTGLAGQLIKAGPQSLAEPAGQYWPLLIAVFVGGQIGSMLGMKILTPRLLKTLTALLVGYAALRLLWQGWGLM</sequence>
<feature type="transmembrane region" description="Helical" evidence="5">
    <location>
        <begin position="70"/>
        <end position="88"/>
    </location>
</feature>
<evidence type="ECO:0000256" key="2">
    <source>
        <dbReference type="ARBA" id="ARBA00022692"/>
    </source>
</evidence>
<dbReference type="PANTHER" id="PTHR43701">
    <property type="entry name" value="MEMBRANE TRANSPORTER PROTEIN MJ0441-RELATED"/>
    <property type="match status" value="1"/>
</dbReference>
<feature type="transmembrane region" description="Helical" evidence="5">
    <location>
        <begin position="38"/>
        <end position="58"/>
    </location>
</feature>
<dbReference type="GO" id="GO:0005886">
    <property type="term" value="C:plasma membrane"/>
    <property type="evidence" value="ECO:0007669"/>
    <property type="project" value="UniProtKB-SubCell"/>
</dbReference>
<reference evidence="6 7" key="1">
    <citation type="submission" date="2019-01" db="EMBL/GenBank/DDBJ databases">
        <title>Sphingorhabdus lacus sp.nov., isolated from an oligotrophic freshwater lake.</title>
        <authorList>
            <person name="Park M."/>
        </authorList>
    </citation>
    <scope>NUCLEOTIDE SEQUENCE [LARGE SCALE GENOMIC DNA]</scope>
    <source>
        <strain evidence="6 7">IMCC26285</strain>
    </source>
</reference>
<accession>A0A6I4LT87</accession>
<comment type="caution">
    <text evidence="6">The sequence shown here is derived from an EMBL/GenBank/DDBJ whole genome shotgun (WGS) entry which is preliminary data.</text>
</comment>
<keyword evidence="2 5" id="KW-0812">Transmembrane</keyword>
<feature type="transmembrane region" description="Helical" evidence="5">
    <location>
        <begin position="224"/>
        <end position="243"/>
    </location>
</feature>
<dbReference type="PANTHER" id="PTHR43701:SF5">
    <property type="entry name" value="MEMBRANE TRANSPORTER PROTEIN-RELATED"/>
    <property type="match status" value="1"/>
</dbReference>
<comment type="subcellular location">
    <subcellularLocation>
        <location evidence="5">Cell membrane</location>
        <topology evidence="5">Multi-pass membrane protein</topology>
    </subcellularLocation>
    <subcellularLocation>
        <location evidence="1">Membrane</location>
        <topology evidence="1">Multi-pass membrane protein</topology>
    </subcellularLocation>
</comment>
<feature type="transmembrane region" description="Helical" evidence="5">
    <location>
        <begin position="126"/>
        <end position="152"/>
    </location>
</feature>
<protein>
    <recommendedName>
        <fullName evidence="5">Probable membrane transporter protein</fullName>
    </recommendedName>
</protein>
<dbReference type="Proteomes" id="UP000471147">
    <property type="component" value="Unassembled WGS sequence"/>
</dbReference>
<organism evidence="6 7">
    <name type="scientific">Sphingorhabdus profundilacus</name>
    <dbReference type="NCBI Taxonomy" id="2509718"/>
    <lineage>
        <taxon>Bacteria</taxon>
        <taxon>Pseudomonadati</taxon>
        <taxon>Pseudomonadota</taxon>
        <taxon>Alphaproteobacteria</taxon>
        <taxon>Sphingomonadales</taxon>
        <taxon>Sphingomonadaceae</taxon>
        <taxon>Sphingorhabdus</taxon>
    </lineage>
</organism>
<keyword evidence="3 5" id="KW-1133">Transmembrane helix</keyword>
<comment type="similarity">
    <text evidence="5">Belongs to the 4-toluene sulfonate uptake permease (TSUP) (TC 2.A.102) family.</text>
</comment>
<feature type="transmembrane region" description="Helical" evidence="5">
    <location>
        <begin position="94"/>
        <end position="114"/>
    </location>
</feature>
<evidence type="ECO:0000256" key="4">
    <source>
        <dbReference type="ARBA" id="ARBA00023136"/>
    </source>
</evidence>